<protein>
    <submittedName>
        <fullName evidence="1">Hexose carrier protein HEX6</fullName>
    </submittedName>
</protein>
<proteinExistence type="predicted"/>
<dbReference type="EMBL" id="CM045758">
    <property type="protein sequence ID" value="KAI8031266.1"/>
    <property type="molecule type" value="Genomic_DNA"/>
</dbReference>
<reference evidence="1 2" key="1">
    <citation type="journal article" date="2022" name="Plant J.">
        <title>Chromosome-level genome of Camellia lanceoleosa provides a valuable resource for understanding genome evolution and self-incompatibility.</title>
        <authorList>
            <person name="Gong W."/>
            <person name="Xiao S."/>
            <person name="Wang L."/>
            <person name="Liao Z."/>
            <person name="Chang Y."/>
            <person name="Mo W."/>
            <person name="Hu G."/>
            <person name="Li W."/>
            <person name="Zhao G."/>
            <person name="Zhu H."/>
            <person name="Hu X."/>
            <person name="Ji K."/>
            <person name="Xiang X."/>
            <person name="Song Q."/>
            <person name="Yuan D."/>
            <person name="Jin S."/>
            <person name="Zhang L."/>
        </authorList>
    </citation>
    <scope>NUCLEOTIDE SEQUENCE [LARGE SCALE GENOMIC DNA]</scope>
    <source>
        <strain evidence="1">SQ_2022a</strain>
    </source>
</reference>
<evidence type="ECO:0000313" key="1">
    <source>
        <dbReference type="EMBL" id="KAI8031266.1"/>
    </source>
</evidence>
<organism evidence="1 2">
    <name type="scientific">Camellia lanceoleosa</name>
    <dbReference type="NCBI Taxonomy" id="1840588"/>
    <lineage>
        <taxon>Eukaryota</taxon>
        <taxon>Viridiplantae</taxon>
        <taxon>Streptophyta</taxon>
        <taxon>Embryophyta</taxon>
        <taxon>Tracheophyta</taxon>
        <taxon>Spermatophyta</taxon>
        <taxon>Magnoliopsida</taxon>
        <taxon>eudicotyledons</taxon>
        <taxon>Gunneridae</taxon>
        <taxon>Pentapetalae</taxon>
        <taxon>asterids</taxon>
        <taxon>Ericales</taxon>
        <taxon>Theaceae</taxon>
        <taxon>Camellia</taxon>
    </lineage>
</organism>
<gene>
    <name evidence="1" type="ORF">LOK49_LG01G01238</name>
</gene>
<sequence>MVTPVLPFSIPGGGTSEDRTKVMSLGPSILLNEELSTPTVQPLKPILTMVTQRPNTTPKPNPSSNSRVRSQSPSHPAYYVTEPSDSPTSQISPLGLFPSCTPSTIQIDTPSLPSKPISISFCPDAPEGLLPSVFTGLSLKRKASNETYLLSTPPKTLKLDSEIFSVPVSLTPIPVGEKGSNLEKHGRRGRPPKSKATLKTTWTQAVPESCHNDRHCKESLGKAATVGWSLWKARNEWVFNQSEVDPMQSAPLYLSEMAPPKYRGAISNGFQFSLNMGALFANLVNFGTEKLNVPSEIFPLEIRSAEQSINVAVSFLFTIIIAQTFLAMLCHFKSGIFFFFGGWVVLMTGFVYLFLPETKNVLIEQVDRVWKEHWFWKRIVEKEHEVNETEGA</sequence>
<name>A0ACC0J4V0_9ERIC</name>
<dbReference type="Proteomes" id="UP001060215">
    <property type="component" value="Chromosome 1"/>
</dbReference>
<comment type="caution">
    <text evidence="1">The sequence shown here is derived from an EMBL/GenBank/DDBJ whole genome shotgun (WGS) entry which is preliminary data.</text>
</comment>
<keyword evidence="2" id="KW-1185">Reference proteome</keyword>
<evidence type="ECO:0000313" key="2">
    <source>
        <dbReference type="Proteomes" id="UP001060215"/>
    </source>
</evidence>
<accession>A0ACC0J4V0</accession>